<evidence type="ECO:0000256" key="3">
    <source>
        <dbReference type="ARBA" id="ARBA00022692"/>
    </source>
</evidence>
<feature type="transmembrane region" description="Helical" evidence="7">
    <location>
        <begin position="419"/>
        <end position="445"/>
    </location>
</feature>
<dbReference type="InterPro" id="IPR030676">
    <property type="entry name" value="CitT-rel"/>
</dbReference>
<feature type="transmembrane region" description="Helical" evidence="7">
    <location>
        <begin position="146"/>
        <end position="168"/>
    </location>
</feature>
<evidence type="ECO:0000313" key="8">
    <source>
        <dbReference type="EMBL" id="GMH13552.1"/>
    </source>
</evidence>
<evidence type="ECO:0000256" key="5">
    <source>
        <dbReference type="ARBA" id="ARBA00022989"/>
    </source>
</evidence>
<keyword evidence="6 7" id="KW-0472">Membrane</keyword>
<feature type="transmembrane region" description="Helical" evidence="7">
    <location>
        <begin position="34"/>
        <end position="54"/>
    </location>
</feature>
<keyword evidence="4" id="KW-0934">Plastid</keyword>
<comment type="similarity">
    <text evidence="2">Belongs to the SLC13A/DASS transporter (TC 2.A.47) family. DIT1 subfamily.</text>
</comment>
<feature type="transmembrane region" description="Helical" evidence="7">
    <location>
        <begin position="60"/>
        <end position="80"/>
    </location>
</feature>
<proteinExistence type="inferred from homology"/>
<protein>
    <submittedName>
        <fullName evidence="8">Uncharacterized protein</fullName>
    </submittedName>
</protein>
<feature type="transmembrane region" description="Helical" evidence="7">
    <location>
        <begin position="247"/>
        <end position="269"/>
    </location>
</feature>
<dbReference type="PIRSF" id="PIRSF002457">
    <property type="entry name" value="DASS"/>
    <property type="match status" value="1"/>
</dbReference>
<evidence type="ECO:0000256" key="1">
    <source>
        <dbReference type="ARBA" id="ARBA00004478"/>
    </source>
</evidence>
<keyword evidence="4" id="KW-1001">Plastid inner membrane</keyword>
<evidence type="ECO:0000313" key="9">
    <source>
        <dbReference type="Proteomes" id="UP001279734"/>
    </source>
</evidence>
<name>A0AAD3SLZ7_NEPGR</name>
<dbReference type="NCBIfam" id="TIGR00785">
    <property type="entry name" value="dass"/>
    <property type="match status" value="1"/>
</dbReference>
<keyword evidence="3 7" id="KW-0812">Transmembrane</keyword>
<feature type="transmembrane region" description="Helical" evidence="7">
    <location>
        <begin position="115"/>
        <end position="134"/>
    </location>
</feature>
<dbReference type="EMBL" id="BSYO01000013">
    <property type="protein sequence ID" value="GMH13552.1"/>
    <property type="molecule type" value="Genomic_DNA"/>
</dbReference>
<keyword evidence="9" id="KW-1185">Reference proteome</keyword>
<keyword evidence="5 7" id="KW-1133">Transmembrane helix</keyword>
<dbReference type="GO" id="GO:0015140">
    <property type="term" value="F:malate transmembrane transporter activity"/>
    <property type="evidence" value="ECO:0007669"/>
    <property type="project" value="UniProtKB-ARBA"/>
</dbReference>
<comment type="caution">
    <text evidence="8">The sequence shown here is derived from an EMBL/GenBank/DDBJ whole genome shotgun (WGS) entry which is preliminary data.</text>
</comment>
<feature type="transmembrane region" description="Helical" evidence="7">
    <location>
        <begin position="355"/>
        <end position="379"/>
    </location>
</feature>
<accession>A0AAD3SLZ7</accession>
<feature type="transmembrane region" description="Helical" evidence="7">
    <location>
        <begin position="323"/>
        <end position="343"/>
    </location>
</feature>
<comment type="subcellular location">
    <subcellularLocation>
        <location evidence="1">Plastid</location>
        <location evidence="1">Chloroplast inner membrane</location>
        <topology evidence="1">Multi-pass membrane protein</topology>
    </subcellularLocation>
</comment>
<dbReference type="Pfam" id="PF00939">
    <property type="entry name" value="Na_sulph_symp"/>
    <property type="match status" value="1"/>
</dbReference>
<evidence type="ECO:0000256" key="4">
    <source>
        <dbReference type="ARBA" id="ARBA00022780"/>
    </source>
</evidence>
<gene>
    <name evidence="8" type="ORF">Nepgr_015393</name>
</gene>
<dbReference type="GO" id="GO:0009706">
    <property type="term" value="C:chloroplast inner membrane"/>
    <property type="evidence" value="ECO:0007669"/>
    <property type="project" value="UniProtKB-SubCell"/>
</dbReference>
<evidence type="ECO:0000256" key="6">
    <source>
        <dbReference type="ARBA" id="ARBA00023136"/>
    </source>
</evidence>
<feature type="transmembrane region" description="Helical" evidence="7">
    <location>
        <begin position="478"/>
        <end position="498"/>
    </location>
</feature>
<dbReference type="InterPro" id="IPR001898">
    <property type="entry name" value="SLC13A/DASS"/>
</dbReference>
<dbReference type="PANTHER" id="PTHR42826">
    <property type="entry name" value="DICARBOXYLATE TRANSPORTER 2.1, CHLOROPLASTIC"/>
    <property type="match status" value="1"/>
</dbReference>
<organism evidence="8 9">
    <name type="scientific">Nepenthes gracilis</name>
    <name type="common">Slender pitcher plant</name>
    <dbReference type="NCBI Taxonomy" id="150966"/>
    <lineage>
        <taxon>Eukaryota</taxon>
        <taxon>Viridiplantae</taxon>
        <taxon>Streptophyta</taxon>
        <taxon>Embryophyta</taxon>
        <taxon>Tracheophyta</taxon>
        <taxon>Spermatophyta</taxon>
        <taxon>Magnoliopsida</taxon>
        <taxon>eudicotyledons</taxon>
        <taxon>Gunneridae</taxon>
        <taxon>Pentapetalae</taxon>
        <taxon>Caryophyllales</taxon>
        <taxon>Nepenthaceae</taxon>
        <taxon>Nepenthes</taxon>
    </lineage>
</organism>
<evidence type="ECO:0000256" key="2">
    <source>
        <dbReference type="ARBA" id="ARBA00007349"/>
    </source>
</evidence>
<dbReference type="AlphaFoldDB" id="A0AAD3SLZ7"/>
<feature type="transmembrane region" description="Helical" evidence="7">
    <location>
        <begin position="301"/>
        <end position="317"/>
    </location>
</feature>
<feature type="transmembrane region" description="Helical" evidence="7">
    <location>
        <begin position="391"/>
        <end position="412"/>
    </location>
</feature>
<dbReference type="Proteomes" id="UP001279734">
    <property type="component" value="Unassembled WGS sequence"/>
</dbReference>
<reference evidence="8" key="1">
    <citation type="submission" date="2023-05" db="EMBL/GenBank/DDBJ databases">
        <title>Nepenthes gracilis genome sequencing.</title>
        <authorList>
            <person name="Fukushima K."/>
        </authorList>
    </citation>
    <scope>NUCLEOTIDE SEQUENCE</scope>
    <source>
        <strain evidence="8">SING2019-196</strain>
    </source>
</reference>
<sequence>MEISEEQSPAVIENPSTHRCGRRRMIQVYRRWKGVKPIQLIVSVSVGLIVRFAIPKPSKVSTQAWQLLAIFLSTISGLVLRPLPVGAWAFVCLTVTIVTKTLTFAAAFSALTGEVIWLILVSFFFARGFVKTGLGERIATYFVKWLGRSTLGLSYGLVISEALVAPAIPSSTARAGGVFCPVIMSLAVSADSLPKDKSAKKLGAYLIESQFQAAGNSSALFLTAAAQNLLCLQLAEQLGVKIASPWFLWFKAASLPALVALLVSPLVLYKIYPPEIKDTPDGPAMASEKLRNMGPVTKDEWAMVVTMLLAVSLWIFGEHIGVSSVVAAMLALSTLLLLGVLDWDDCLSEKSAWDTLVWFAVLVGMAGQLTNLGIVSWMSGGVAKGLKAMHLSWPTAFGLLQAAYFFLHYLFASQTAHVGALYAAFLAMHLSSGVPGVLAALALAYNTNLFGALTHYSSGQAAVYYGAGYTDLPDVFKLGFIMALINATIWAVVGGFWWKILGFY</sequence>
<evidence type="ECO:0000256" key="7">
    <source>
        <dbReference type="SAM" id="Phobius"/>
    </source>
</evidence>